<dbReference type="InterPro" id="IPR001451">
    <property type="entry name" value="Hexapep"/>
</dbReference>
<accession>A0ABV7LSN2</accession>
<protein>
    <submittedName>
        <fullName evidence="2">Acetyltransferase</fullName>
    </submittedName>
</protein>
<dbReference type="EMBL" id="JBHRUG010000031">
    <property type="protein sequence ID" value="MFC3285527.1"/>
    <property type="molecule type" value="Genomic_DNA"/>
</dbReference>
<dbReference type="InterPro" id="IPR011004">
    <property type="entry name" value="Trimer_LpxA-like_sf"/>
</dbReference>
<dbReference type="PANTHER" id="PTHR43300">
    <property type="entry name" value="ACETYLTRANSFERASE"/>
    <property type="match status" value="1"/>
</dbReference>
<keyword evidence="3" id="KW-1185">Reference proteome</keyword>
<comment type="caution">
    <text evidence="2">The sequence shown here is derived from an EMBL/GenBank/DDBJ whole genome shotgun (WGS) entry which is preliminary data.</text>
</comment>
<evidence type="ECO:0000256" key="1">
    <source>
        <dbReference type="ARBA" id="ARBA00007274"/>
    </source>
</evidence>
<reference evidence="3" key="1">
    <citation type="journal article" date="2019" name="Int. J. Syst. Evol. Microbiol.">
        <title>The Global Catalogue of Microorganisms (GCM) 10K type strain sequencing project: providing services to taxonomists for standard genome sequencing and annotation.</title>
        <authorList>
            <consortium name="The Broad Institute Genomics Platform"/>
            <consortium name="The Broad Institute Genome Sequencing Center for Infectious Disease"/>
            <person name="Wu L."/>
            <person name="Ma J."/>
        </authorList>
    </citation>
    <scope>NUCLEOTIDE SEQUENCE [LARGE SCALE GENOMIC DNA]</scope>
    <source>
        <strain evidence="3">CECT 7698</strain>
    </source>
</reference>
<evidence type="ECO:0000313" key="2">
    <source>
        <dbReference type="EMBL" id="MFC3285527.1"/>
    </source>
</evidence>
<evidence type="ECO:0000313" key="3">
    <source>
        <dbReference type="Proteomes" id="UP001595579"/>
    </source>
</evidence>
<dbReference type="Proteomes" id="UP001595579">
    <property type="component" value="Unassembled WGS sequence"/>
</dbReference>
<dbReference type="RefSeq" id="WP_386776293.1">
    <property type="nucleotide sequence ID" value="NZ_JBHRUG010000031.1"/>
</dbReference>
<dbReference type="Gene3D" id="2.160.10.10">
    <property type="entry name" value="Hexapeptide repeat proteins"/>
    <property type="match status" value="1"/>
</dbReference>
<dbReference type="PANTHER" id="PTHR43300:SF7">
    <property type="entry name" value="UDP-N-ACETYLBACILLOSAMINE N-ACETYLTRANSFERASE"/>
    <property type="match status" value="1"/>
</dbReference>
<comment type="similarity">
    <text evidence="1">Belongs to the transferase hexapeptide repeat family.</text>
</comment>
<dbReference type="InterPro" id="IPR050179">
    <property type="entry name" value="Trans_hexapeptide_repeat"/>
</dbReference>
<organism evidence="2 3">
    <name type="scientific">Litchfieldella rifensis</name>
    <dbReference type="NCBI Taxonomy" id="762643"/>
    <lineage>
        <taxon>Bacteria</taxon>
        <taxon>Pseudomonadati</taxon>
        <taxon>Pseudomonadota</taxon>
        <taxon>Gammaproteobacteria</taxon>
        <taxon>Oceanospirillales</taxon>
        <taxon>Halomonadaceae</taxon>
        <taxon>Litchfieldella</taxon>
    </lineage>
</organism>
<gene>
    <name evidence="2" type="ORF">ACFOEV_18150</name>
</gene>
<dbReference type="Gene3D" id="3.40.50.20">
    <property type="match status" value="1"/>
</dbReference>
<dbReference type="CDD" id="cd03360">
    <property type="entry name" value="LbH_AT_putative"/>
    <property type="match status" value="1"/>
</dbReference>
<proteinExistence type="inferred from homology"/>
<sequence>MSDFFVLGGGGHARVLIHALKRLGHDVHGYTALSDEGEFMQTPYLGTDDAFEQLQGSLSSCAALGIGKTGVQTRRLDFLDKLQALGFRVPVIHAPGAICHAGVQAGEGTVVLDGAVVVIGSRLGRACIVNTNATVDHDCVLGDDVHIAPGATLSGGVEVGDHCMIGTGANLIQAIRVCADCMIGAGATVVRDISIPGVYVGTPARRIA</sequence>
<dbReference type="Pfam" id="PF00132">
    <property type="entry name" value="Hexapep"/>
    <property type="match status" value="1"/>
</dbReference>
<dbReference type="InterPro" id="IPR020019">
    <property type="entry name" value="AcTrfase_PglD-like"/>
</dbReference>
<dbReference type="NCBIfam" id="TIGR03570">
    <property type="entry name" value="NeuD_NnaD"/>
    <property type="match status" value="1"/>
</dbReference>
<dbReference type="SUPFAM" id="SSF51161">
    <property type="entry name" value="Trimeric LpxA-like enzymes"/>
    <property type="match status" value="1"/>
</dbReference>
<name>A0ABV7LSN2_9GAMM</name>